<name>A0A7J8QKT1_GOSRA</name>
<gene>
    <name evidence="1" type="ORF">Gorai_002369</name>
</gene>
<sequence length="101" mass="10900">MVVQGLMGEILASKTAIHRSILSPFATEAYAGLQVIQLEISLGFNSIAIVGDSRTVIKKCQTTAPDKSIIGALIRDIKSKKGSEEATDVWSPAIDVDWIRD</sequence>
<comment type="caution">
    <text evidence="1">The sequence shown here is derived from an EMBL/GenBank/DDBJ whole genome shotgun (WGS) entry which is preliminary data.</text>
</comment>
<dbReference type="EMBL" id="JABEZZ010000013">
    <property type="protein sequence ID" value="MBA0602179.1"/>
    <property type="molecule type" value="Genomic_DNA"/>
</dbReference>
<evidence type="ECO:0000313" key="2">
    <source>
        <dbReference type="Proteomes" id="UP000593578"/>
    </source>
</evidence>
<dbReference type="AlphaFoldDB" id="A0A7J8QKT1"/>
<evidence type="ECO:0000313" key="1">
    <source>
        <dbReference type="EMBL" id="MBA0602179.1"/>
    </source>
</evidence>
<reference evidence="1 2" key="1">
    <citation type="journal article" date="2019" name="Genome Biol. Evol.">
        <title>Insights into the evolution of the New World diploid cottons (Gossypium, subgenus Houzingenia) based on genome sequencing.</title>
        <authorList>
            <person name="Grover C.E."/>
            <person name="Arick M.A. 2nd"/>
            <person name="Thrash A."/>
            <person name="Conover J.L."/>
            <person name="Sanders W.S."/>
            <person name="Peterson D.G."/>
            <person name="Frelichowski J.E."/>
            <person name="Scheffler J.A."/>
            <person name="Scheffler B.E."/>
            <person name="Wendel J.F."/>
        </authorList>
    </citation>
    <scope>NUCLEOTIDE SEQUENCE [LARGE SCALE GENOMIC DNA]</scope>
    <source>
        <strain evidence="1">8</strain>
        <tissue evidence="1">Leaf</tissue>
    </source>
</reference>
<protein>
    <recommendedName>
        <fullName evidence="3">RNase H type-1 domain-containing protein</fullName>
    </recommendedName>
</protein>
<accession>A0A7J8QKT1</accession>
<proteinExistence type="predicted"/>
<dbReference type="Proteomes" id="UP000593578">
    <property type="component" value="Unassembled WGS sequence"/>
</dbReference>
<evidence type="ECO:0008006" key="3">
    <source>
        <dbReference type="Google" id="ProtNLM"/>
    </source>
</evidence>
<organism evidence="1 2">
    <name type="scientific">Gossypium raimondii</name>
    <name type="common">Peruvian cotton</name>
    <name type="synonym">Gossypium klotzschianum subsp. raimondii</name>
    <dbReference type="NCBI Taxonomy" id="29730"/>
    <lineage>
        <taxon>Eukaryota</taxon>
        <taxon>Viridiplantae</taxon>
        <taxon>Streptophyta</taxon>
        <taxon>Embryophyta</taxon>
        <taxon>Tracheophyta</taxon>
        <taxon>Spermatophyta</taxon>
        <taxon>Magnoliopsida</taxon>
        <taxon>eudicotyledons</taxon>
        <taxon>Gunneridae</taxon>
        <taxon>Pentapetalae</taxon>
        <taxon>rosids</taxon>
        <taxon>malvids</taxon>
        <taxon>Malvales</taxon>
        <taxon>Malvaceae</taxon>
        <taxon>Malvoideae</taxon>
        <taxon>Gossypium</taxon>
    </lineage>
</organism>